<dbReference type="AlphaFoldDB" id="A0A6J2K3K8"/>
<proteinExistence type="predicted"/>
<accession>A0A6J2K3K8</accession>
<protein>
    <submittedName>
        <fullName evidence="2">Uncharacterized protein LOC114247463</fullName>
    </submittedName>
</protein>
<dbReference type="RefSeq" id="XP_028036243.1">
    <property type="nucleotide sequence ID" value="XM_028180442.1"/>
</dbReference>
<evidence type="ECO:0000313" key="1">
    <source>
        <dbReference type="Proteomes" id="UP000504629"/>
    </source>
</evidence>
<evidence type="ECO:0000313" key="2">
    <source>
        <dbReference type="RefSeq" id="XP_028036243.1"/>
    </source>
</evidence>
<dbReference type="GeneID" id="114247463"/>
<dbReference type="OrthoDB" id="7491740at2759"/>
<keyword evidence="1" id="KW-1185">Reference proteome</keyword>
<gene>
    <name evidence="2" type="primary">LOC114247463</name>
</gene>
<sequence>MDIDHMTDYILLYRANHKGVRSSDVNSKLSTSQISFDLFLFTNVFTKKRKHWFKRKQSYPSNEKIRPTTPFSTTTDWVTPTEIFDITTEAFITTPEEAEGEHKIEECGPGESAYSESDLKSIINHKELDMNIQKSLNDSNFRNTSIILKSFQEKYKVIEDRFENSPRHLIHILDDMVQMRAKLEPLVNKTVLLLKQFPSLERDFNAALNETNKYIFNLGKLKILCESNCELTGVQNRMLSNRQQITKDEKFYCSTYNEINKVIMETMTEFQPTFIAELNKIREENVKNIEEKSIQFSIKLKEAAVERFGVTMHDILGLQDNYVHFSNYIQDSKISDELQLIKQNNFHINSKLVDLDKMVTKYREYCLHCHENHIIRRAAFKIGPIPDVNNLNDKPNTEPPKKIIEKLLHEKILEIEDVIKVQDEENFKSIFKLLDDEKTVENYLAKLQPLKEDVAFKVQREIEILDSLQNEVPKSSIDNVSALTEKTKETLKTIDDALEFINTSIK</sequence>
<dbReference type="Proteomes" id="UP000504629">
    <property type="component" value="Unplaced"/>
</dbReference>
<name>A0A6J2K3K8_BOMMA</name>
<organism evidence="1 2">
    <name type="scientific">Bombyx mandarina</name>
    <name type="common">Wild silk moth</name>
    <name type="synonym">Wild silkworm</name>
    <dbReference type="NCBI Taxonomy" id="7092"/>
    <lineage>
        <taxon>Eukaryota</taxon>
        <taxon>Metazoa</taxon>
        <taxon>Ecdysozoa</taxon>
        <taxon>Arthropoda</taxon>
        <taxon>Hexapoda</taxon>
        <taxon>Insecta</taxon>
        <taxon>Pterygota</taxon>
        <taxon>Neoptera</taxon>
        <taxon>Endopterygota</taxon>
        <taxon>Lepidoptera</taxon>
        <taxon>Glossata</taxon>
        <taxon>Ditrysia</taxon>
        <taxon>Bombycoidea</taxon>
        <taxon>Bombycidae</taxon>
        <taxon>Bombycinae</taxon>
        <taxon>Bombyx</taxon>
    </lineage>
</organism>
<dbReference type="KEGG" id="bman:114247463"/>
<reference evidence="2" key="1">
    <citation type="submission" date="2025-08" db="UniProtKB">
        <authorList>
            <consortium name="RefSeq"/>
        </authorList>
    </citation>
    <scope>IDENTIFICATION</scope>
    <source>
        <tissue evidence="2">Silk gland</tissue>
    </source>
</reference>